<evidence type="ECO:0000313" key="3">
    <source>
        <dbReference type="Proteomes" id="UP000318582"/>
    </source>
</evidence>
<dbReference type="AlphaFoldDB" id="A0A507E877"/>
<dbReference type="Proteomes" id="UP000318582">
    <property type="component" value="Unassembled WGS sequence"/>
</dbReference>
<keyword evidence="3" id="KW-1185">Reference proteome</keyword>
<evidence type="ECO:0000313" key="2">
    <source>
        <dbReference type="EMBL" id="TPX59921.1"/>
    </source>
</evidence>
<comment type="caution">
    <text evidence="2">The sequence shown here is derived from an EMBL/GenBank/DDBJ whole genome shotgun (WGS) entry which is preliminary data.</text>
</comment>
<organism evidence="2 3">
    <name type="scientific">Powellomyces hirtus</name>
    <dbReference type="NCBI Taxonomy" id="109895"/>
    <lineage>
        <taxon>Eukaryota</taxon>
        <taxon>Fungi</taxon>
        <taxon>Fungi incertae sedis</taxon>
        <taxon>Chytridiomycota</taxon>
        <taxon>Chytridiomycota incertae sedis</taxon>
        <taxon>Chytridiomycetes</taxon>
        <taxon>Spizellomycetales</taxon>
        <taxon>Powellomycetaceae</taxon>
        <taxon>Powellomyces</taxon>
    </lineage>
</organism>
<feature type="compositionally biased region" description="Polar residues" evidence="1">
    <location>
        <begin position="129"/>
        <end position="150"/>
    </location>
</feature>
<reference evidence="2 3" key="1">
    <citation type="journal article" date="2019" name="Sci. Rep.">
        <title>Comparative genomics of chytrid fungi reveal insights into the obligate biotrophic and pathogenic lifestyle of Synchytrium endobioticum.</title>
        <authorList>
            <person name="van de Vossenberg B.T.L.H."/>
            <person name="Warris S."/>
            <person name="Nguyen H.D.T."/>
            <person name="van Gent-Pelzer M.P.E."/>
            <person name="Joly D.L."/>
            <person name="van de Geest H.C."/>
            <person name="Bonants P.J.M."/>
            <person name="Smith D.S."/>
            <person name="Levesque C.A."/>
            <person name="van der Lee T.A.J."/>
        </authorList>
    </citation>
    <scope>NUCLEOTIDE SEQUENCE [LARGE SCALE GENOMIC DNA]</scope>
    <source>
        <strain evidence="2 3">CBS 809.83</strain>
    </source>
</reference>
<feature type="compositionally biased region" description="Polar residues" evidence="1">
    <location>
        <begin position="62"/>
        <end position="75"/>
    </location>
</feature>
<sequence>MSHIPTALLSDLTKLTTHGPKPAPARRTSTRFKSFSSANGEPLLPADDKDNTAQQRGLVGSPSATGRPRTQQHQYNTNANTSANTGGKLTYADQQLMRKTPPSRLAMRTTQQQQQQHPADDLAFVYDPPSNTAGLTRMDSSTSPTRDAGTQQRDHTQQYQQQQQHARGGREEAERQGDAMQIENMNIVTAGGMPQDGPIDPEVAVLGSPMKPVTRKEVALLKHTMATLLREIGADSDTEYPTDMHAFLAIIQEEQKIYDAVFAELTRQVTVNMIERGEVLAEIRNRYANMFTKIPKHVRNLHTELVAQRRLNRRLCHELLHSRETVKDLVRELGVIRKHDADITKQAQDSQEKLVSVLTQSDNTEEILEEYHKLYRMQRDRLEDAVRLAEQEKRIWVDAATALALRIGQEHGIADLVLLQKHEHARLRSANHVAVIISNVNDTQLRAIERRIDEWRAKLIALSQSVVEEDQHNIETLAKMQRDMDMVMKNLEAGAPTAADGDLVDSDHPLLKSFAIHDVKSLSEYLMKWVEQITAVAIRFTSDRDLVFQEEIAEIRKETELWVEQTYKLLRRNERNTNGNEYAPLSDFLSKIGEEVQDWLTKLDHRVSGEDGIASHVISLQNQLEDRYTTYGTRDNTKPLPLIERHALRESLFNWTGQIGKNIIDTLSNTTEKEQHKIPLHVENLLSRLLDQLNTDTDVRNEENMKLHTSIISWMVQLLIKAGKEKPTDAWDHQFNQLAQELASFNANLLRDCAEIDTTAEDGKNLKDAIRTFSSQWTTVAKRLLASEKRNALEYHSRPVRPLSAKIDEFDDDLNSTVPPPEIKVAVPETLAAN</sequence>
<name>A0A507E877_9FUNG</name>
<accession>A0A507E877</accession>
<feature type="region of interest" description="Disordered" evidence="1">
    <location>
        <begin position="104"/>
        <end position="176"/>
    </location>
</feature>
<dbReference type="InterPro" id="IPR052845">
    <property type="entry name" value="Axonemal_dynein_LC_domain"/>
</dbReference>
<feature type="compositionally biased region" description="Low complexity" evidence="1">
    <location>
        <begin position="76"/>
        <end position="85"/>
    </location>
</feature>
<feature type="region of interest" description="Disordered" evidence="1">
    <location>
        <begin position="1"/>
        <end position="87"/>
    </location>
</feature>
<gene>
    <name evidence="2" type="ORF">PhCBS80983_g02112</name>
</gene>
<protein>
    <submittedName>
        <fullName evidence="2">Uncharacterized protein</fullName>
    </submittedName>
</protein>
<dbReference type="PANTHER" id="PTHR23052">
    <property type="entry name" value="AXONEMAL DYNEIN LIGHT CHAIN DOMAIN-CONTAINING PROTEIN 1"/>
    <property type="match status" value="1"/>
</dbReference>
<evidence type="ECO:0000256" key="1">
    <source>
        <dbReference type="SAM" id="MobiDB-lite"/>
    </source>
</evidence>
<proteinExistence type="predicted"/>
<dbReference type="EMBL" id="QEAQ01000020">
    <property type="protein sequence ID" value="TPX59921.1"/>
    <property type="molecule type" value="Genomic_DNA"/>
</dbReference>
<dbReference type="PANTHER" id="PTHR23052:SF1">
    <property type="entry name" value="AXONEMAL DYNEIN LIGHT CHAIN DOMAIN-CONTAINING PROTEIN 1"/>
    <property type="match status" value="1"/>
</dbReference>
<dbReference type="STRING" id="109895.A0A507E877"/>